<dbReference type="EMBL" id="JBFDAA010000009">
    <property type="protein sequence ID" value="KAL1128833.1"/>
    <property type="molecule type" value="Genomic_DNA"/>
</dbReference>
<feature type="region of interest" description="Disordered" evidence="1">
    <location>
        <begin position="49"/>
        <end position="88"/>
    </location>
</feature>
<feature type="compositionally biased region" description="Polar residues" evidence="1">
    <location>
        <begin position="110"/>
        <end position="126"/>
    </location>
</feature>
<evidence type="ECO:0000313" key="3">
    <source>
        <dbReference type="Proteomes" id="UP001558652"/>
    </source>
</evidence>
<proteinExistence type="predicted"/>
<gene>
    <name evidence="2" type="ORF">AAG570_013367</name>
</gene>
<dbReference type="Proteomes" id="UP001558652">
    <property type="component" value="Unassembled WGS sequence"/>
</dbReference>
<feature type="compositionally biased region" description="Polar residues" evidence="1">
    <location>
        <begin position="229"/>
        <end position="242"/>
    </location>
</feature>
<feature type="compositionally biased region" description="Basic residues" evidence="1">
    <location>
        <begin position="303"/>
        <end position="312"/>
    </location>
</feature>
<dbReference type="AlphaFoldDB" id="A0ABD0YUH9"/>
<feature type="compositionally biased region" description="Polar residues" evidence="1">
    <location>
        <begin position="139"/>
        <end position="148"/>
    </location>
</feature>
<feature type="region of interest" description="Disordered" evidence="1">
    <location>
        <begin position="1"/>
        <end position="22"/>
    </location>
</feature>
<reference evidence="2 3" key="1">
    <citation type="submission" date="2024-07" db="EMBL/GenBank/DDBJ databases">
        <title>Chromosome-level genome assembly of the water stick insect Ranatra chinensis (Heteroptera: Nepidae).</title>
        <authorList>
            <person name="Liu X."/>
        </authorList>
    </citation>
    <scope>NUCLEOTIDE SEQUENCE [LARGE SCALE GENOMIC DNA]</scope>
    <source>
        <strain evidence="2">Cailab_2021Rc</strain>
        <tissue evidence="2">Muscle</tissue>
    </source>
</reference>
<evidence type="ECO:0000256" key="1">
    <source>
        <dbReference type="SAM" id="MobiDB-lite"/>
    </source>
</evidence>
<comment type="caution">
    <text evidence="2">The sequence shown here is derived from an EMBL/GenBank/DDBJ whole genome shotgun (WGS) entry which is preliminary data.</text>
</comment>
<evidence type="ECO:0000313" key="2">
    <source>
        <dbReference type="EMBL" id="KAL1128833.1"/>
    </source>
</evidence>
<feature type="region of interest" description="Disordered" evidence="1">
    <location>
        <begin position="108"/>
        <end position="171"/>
    </location>
</feature>
<feature type="region of interest" description="Disordered" evidence="1">
    <location>
        <begin position="291"/>
        <end position="357"/>
    </location>
</feature>
<feature type="compositionally biased region" description="Basic residues" evidence="1">
    <location>
        <begin position="206"/>
        <end position="219"/>
    </location>
</feature>
<accession>A0ABD0YUH9</accession>
<feature type="compositionally biased region" description="Polar residues" evidence="1">
    <location>
        <begin position="330"/>
        <end position="357"/>
    </location>
</feature>
<feature type="compositionally biased region" description="Basic residues" evidence="1">
    <location>
        <begin position="49"/>
        <end position="58"/>
    </location>
</feature>
<protein>
    <submittedName>
        <fullName evidence="2">Uncharacterized protein</fullName>
    </submittedName>
</protein>
<feature type="region of interest" description="Disordered" evidence="1">
    <location>
        <begin position="195"/>
        <end position="248"/>
    </location>
</feature>
<organism evidence="2 3">
    <name type="scientific">Ranatra chinensis</name>
    <dbReference type="NCBI Taxonomy" id="642074"/>
    <lineage>
        <taxon>Eukaryota</taxon>
        <taxon>Metazoa</taxon>
        <taxon>Ecdysozoa</taxon>
        <taxon>Arthropoda</taxon>
        <taxon>Hexapoda</taxon>
        <taxon>Insecta</taxon>
        <taxon>Pterygota</taxon>
        <taxon>Neoptera</taxon>
        <taxon>Paraneoptera</taxon>
        <taxon>Hemiptera</taxon>
        <taxon>Heteroptera</taxon>
        <taxon>Panheteroptera</taxon>
        <taxon>Nepomorpha</taxon>
        <taxon>Nepidae</taxon>
        <taxon>Ranatrinae</taxon>
        <taxon>Ranatra</taxon>
    </lineage>
</organism>
<name>A0ABD0YUH9_9HEMI</name>
<sequence>MKDLKHYFSSPKETSKSDLSSASIESLEWCAESRSLNGEGNLKMMLTLKGKKKKKRKPSSAMSDCSSEVAHVVPSSPDTDCKPAKKKRRISYDSLSVLNHKTKIQETDESINNVSIIEDMSSNSLQVDKKRKKRKTESAKSTFTNGTAVQKKKDIPVPRNELEEDVPSINGKRLTQDLNFDRSSICSSGPVVVECSREEPGDNLSKKRLKKGKKSKKKYKVEEDGTGSSGKENCTSNQSPRLDSSLEIGKLTPGIGEAKNKIMNYFNKVDKLVEIPQQRVCVLKVEAIVHSPPTGRPKVGKANPKRKVKMKRRDISAELDLITSEEDSLLENSPTSGAQSGKSWQMRVQLSKPTESG</sequence>
<keyword evidence="3" id="KW-1185">Reference proteome</keyword>